<accession>A0AA36UHK1</accession>
<protein>
    <submittedName>
        <fullName evidence="1">Metapyrocatechase 1</fullName>
        <ecNumber evidence="1">1.13.11.2</ecNumber>
    </submittedName>
</protein>
<gene>
    <name evidence="1" type="ORF">HMPREF9418_2259</name>
</gene>
<evidence type="ECO:0000313" key="2">
    <source>
        <dbReference type="Proteomes" id="UP000004982"/>
    </source>
</evidence>
<sequence>MKNDTDVLVTSRLQIVHFRIDALGFFVAKLHHFRKFLNFPFIFQLDKKQHFSAWILGF</sequence>
<dbReference type="AlphaFoldDB" id="A0AA36UHK1"/>
<dbReference type="Proteomes" id="UP000004982">
    <property type="component" value="Unassembled WGS sequence"/>
</dbReference>
<organism evidence="1 2">
    <name type="scientific">Neisseria macacae ATCC 33926</name>
    <dbReference type="NCBI Taxonomy" id="997348"/>
    <lineage>
        <taxon>Bacteria</taxon>
        <taxon>Pseudomonadati</taxon>
        <taxon>Pseudomonadota</taxon>
        <taxon>Betaproteobacteria</taxon>
        <taxon>Neisseriales</taxon>
        <taxon>Neisseriaceae</taxon>
        <taxon>Neisseria</taxon>
    </lineage>
</organism>
<dbReference type="EMBL" id="AFQE01000111">
    <property type="protein sequence ID" value="EGQ75847.1"/>
    <property type="molecule type" value="Genomic_DNA"/>
</dbReference>
<name>A0AA36UHK1_9NEIS</name>
<comment type="caution">
    <text evidence="1">The sequence shown here is derived from an EMBL/GenBank/DDBJ whole genome shotgun (WGS) entry which is preliminary data.</text>
</comment>
<dbReference type="EC" id="1.13.11.2" evidence="1"/>
<proteinExistence type="predicted"/>
<reference evidence="1 2" key="1">
    <citation type="submission" date="2011-05" db="EMBL/GenBank/DDBJ databases">
        <authorList>
            <person name="Muzny D."/>
            <person name="Qin X."/>
            <person name="Deng J."/>
            <person name="Jiang H."/>
            <person name="Liu Y."/>
            <person name="Qu J."/>
            <person name="Song X.-Z."/>
            <person name="Zhang L."/>
            <person name="Thornton R."/>
            <person name="Coyle M."/>
            <person name="Francisco L."/>
            <person name="Jackson L."/>
            <person name="Javaid M."/>
            <person name="Korchina V."/>
            <person name="Kovar C."/>
            <person name="Mata R."/>
            <person name="Mathew T."/>
            <person name="Ngo R."/>
            <person name="Nguyen L."/>
            <person name="Nguyen N."/>
            <person name="Okwuonu G."/>
            <person name="Ongeri F."/>
            <person name="Pham C."/>
            <person name="Simmons D."/>
            <person name="Wilczek-Boney K."/>
            <person name="Hale W."/>
            <person name="Jakkamsetti A."/>
            <person name="Pham P."/>
            <person name="Ruth R."/>
            <person name="San Lucas F."/>
            <person name="Warren J."/>
            <person name="Zhang J."/>
            <person name="Zhao Z."/>
            <person name="Zhou C."/>
            <person name="Zhu D."/>
            <person name="Lee S."/>
            <person name="Bess C."/>
            <person name="Blankenburg K."/>
            <person name="Forbes L."/>
            <person name="Fu Q."/>
            <person name="Gubbala S."/>
            <person name="Hirani K."/>
            <person name="Jayaseelan J.C."/>
            <person name="Lara F."/>
            <person name="Munidasa M."/>
            <person name="Palculict T."/>
            <person name="Patil S."/>
            <person name="Pu L.-L."/>
            <person name="Saada N."/>
            <person name="Tang L."/>
            <person name="Weissenberger G."/>
            <person name="Zhu Y."/>
            <person name="Hemphill L."/>
            <person name="Shang Y."/>
            <person name="Youmans B."/>
            <person name="Ayvaz T."/>
            <person name="Ross M."/>
            <person name="Santibanez J."/>
            <person name="Aqrawi P."/>
            <person name="Gross S."/>
            <person name="Joshi V."/>
            <person name="Fowler G."/>
            <person name="Nazareth L."/>
            <person name="Reid J."/>
            <person name="Worley K."/>
            <person name="Petrosino J."/>
            <person name="Highlander S."/>
            <person name="Gibbs R."/>
        </authorList>
    </citation>
    <scope>NUCLEOTIDE SEQUENCE [LARGE SCALE GENOMIC DNA]</scope>
    <source>
        <strain evidence="1 2">ATCC 33926</strain>
    </source>
</reference>
<evidence type="ECO:0000313" key="1">
    <source>
        <dbReference type="EMBL" id="EGQ75847.1"/>
    </source>
</evidence>
<keyword evidence="1" id="KW-0560">Oxidoreductase</keyword>
<dbReference type="GO" id="GO:0018577">
    <property type="term" value="F:catechol 2,3-dioxygenase activity"/>
    <property type="evidence" value="ECO:0007669"/>
    <property type="project" value="UniProtKB-EC"/>
</dbReference>